<dbReference type="PRINTS" id="PR00681">
    <property type="entry name" value="RIBOSOMALS1"/>
</dbReference>
<dbReference type="NCBIfam" id="TIGR00717">
    <property type="entry name" value="rpsA"/>
    <property type="match status" value="1"/>
</dbReference>
<dbReference type="SMART" id="SM00316">
    <property type="entry name" value="S1"/>
    <property type="match status" value="6"/>
</dbReference>
<dbReference type="GO" id="GO:0022627">
    <property type="term" value="C:cytosolic small ribosomal subunit"/>
    <property type="evidence" value="ECO:0007669"/>
    <property type="project" value="TreeGrafter"/>
</dbReference>
<evidence type="ECO:0000313" key="10">
    <source>
        <dbReference type="EMBL" id="MBS1259559.1"/>
    </source>
</evidence>
<dbReference type="GO" id="GO:0006412">
    <property type="term" value="P:translation"/>
    <property type="evidence" value="ECO:0007669"/>
    <property type="project" value="InterPro"/>
</dbReference>
<evidence type="ECO:0000256" key="8">
    <source>
        <dbReference type="SAM" id="MobiDB-lite"/>
    </source>
</evidence>
<dbReference type="PANTHER" id="PTHR10724">
    <property type="entry name" value="30S RIBOSOMAL PROTEIN S1"/>
    <property type="match status" value="1"/>
</dbReference>
<dbReference type="Proteomes" id="UP000722750">
    <property type="component" value="Unassembled WGS sequence"/>
</dbReference>
<comment type="function">
    <text evidence="6 7">Binds mRNA; thus facilitating recognition of the initiation point. It is needed to translate mRNA with a short Shine-Dalgarno (SD) purine-rich sequence.</text>
</comment>
<dbReference type="InterPro" id="IPR000110">
    <property type="entry name" value="Ribosomal_bS1"/>
</dbReference>
<feature type="domain" description="S1 motif" evidence="9">
    <location>
        <begin position="128"/>
        <end position="193"/>
    </location>
</feature>
<evidence type="ECO:0000313" key="11">
    <source>
        <dbReference type="Proteomes" id="UP000722750"/>
    </source>
</evidence>
<comment type="caution">
    <text evidence="10">The sequence shown here is derived from an EMBL/GenBank/DDBJ whole genome shotgun (WGS) entry which is preliminary data.</text>
</comment>
<dbReference type="GO" id="GO:0003735">
    <property type="term" value="F:structural constituent of ribosome"/>
    <property type="evidence" value="ECO:0007669"/>
    <property type="project" value="InterPro"/>
</dbReference>
<dbReference type="AlphaFoldDB" id="A0A942A5T6"/>
<reference evidence="10" key="1">
    <citation type="journal article" date="2021" name="ISME J.">
        <title>Fine-scale metabolic discontinuity in a stratified prokaryote microbiome of a Red Sea deep halocline.</title>
        <authorList>
            <person name="Michoud G."/>
            <person name="Ngugi D.K."/>
            <person name="Barozzi A."/>
            <person name="Merlino G."/>
            <person name="Calleja M.L."/>
            <person name="Delgado-Huertas A."/>
            <person name="Moran X.A.G."/>
            <person name="Daffonchio D."/>
        </authorList>
    </citation>
    <scope>NUCLEOTIDE SEQUENCE</scope>
    <source>
        <strain evidence="10">SuakinDeep_MAG55_1</strain>
    </source>
</reference>
<evidence type="ECO:0000256" key="2">
    <source>
        <dbReference type="ARBA" id="ARBA00022737"/>
    </source>
</evidence>
<gene>
    <name evidence="10" type="ORF">MAG551_02632</name>
</gene>
<feature type="domain" description="S1 motif" evidence="9">
    <location>
        <begin position="474"/>
        <end position="543"/>
    </location>
</feature>
<dbReference type="EMBL" id="JAANXD010000100">
    <property type="protein sequence ID" value="MBS1259559.1"/>
    <property type="molecule type" value="Genomic_DNA"/>
</dbReference>
<dbReference type="InterPro" id="IPR035104">
    <property type="entry name" value="Ribosomal_protein_S1-like"/>
</dbReference>
<feature type="compositionally biased region" description="Basic and acidic residues" evidence="8">
    <location>
        <begin position="588"/>
        <end position="598"/>
    </location>
</feature>
<feature type="domain" description="S1 motif" evidence="9">
    <location>
        <begin position="386"/>
        <end position="456"/>
    </location>
</feature>
<feature type="domain" description="S1 motif" evidence="9">
    <location>
        <begin position="214"/>
        <end position="282"/>
    </location>
</feature>
<evidence type="ECO:0000259" key="9">
    <source>
        <dbReference type="PROSITE" id="PS50126"/>
    </source>
</evidence>
<sequence>MVNKIILEEYEINQEEIEKELEEIIGGDSLEKIEAVFDTSVKKFDLGTILKGRILGVIGNNVILDTGYKSEGTVPLSEFDSAEDVEVGNEIEVMLESFEDDTGLIQISKRKADRIRGWEKIVDKYKEGDVVTGKVVRKIKGGLLVDVGIPIFLPASQIDVKPPGEIAEYIGTEVTCKILKIDEVQQNIIVSRRKLIEEERNKLKREFLSSVEVGQVVNGVVKNIADFGAFIDLGGIDGLLHITDMSWGRISHPSEMLAIGDETEVKILDIDEVKDKVSLGLKQKTENPWANVEERYPISSKIQGQVVNIMSYGAFVKLETGIEGLVHISEMSWTRRINHPSEVVAIGDSVEAIVLNINKDKEEISLSIKQVELNPWTNIEEKYQPGHKIKGRVRNLTNYGAFIEIDEGIDGLLHISDMSWSKKVTHPSEIIKKGDKIEVEILSVDKEKKRVSLGIKQLTEDPWKKEIPEKYAVGDTVKGKVTKMTDFGAFIDMGNGLEGLLHISEVSNEKIKNLESVLSIGQELDVKIVKIEPEARKIGLSLKGVANASGKEEKPQEEQAEAAAPEAVIEDTVEEKAAEAEVVEDATEEKPDEAKDKA</sequence>
<dbReference type="InterPro" id="IPR050437">
    <property type="entry name" value="Ribos_protein_bS1-like"/>
</dbReference>
<name>A0A942A5T6_9BACT</name>
<keyword evidence="2" id="KW-0677">Repeat</keyword>
<dbReference type="PIRSF" id="PIRSF002111">
    <property type="entry name" value="RpsA"/>
    <property type="match status" value="1"/>
</dbReference>
<dbReference type="PANTHER" id="PTHR10724:SF7">
    <property type="entry name" value="SMALL RIBOSOMAL SUBUNIT PROTEIN BS1C"/>
    <property type="match status" value="1"/>
</dbReference>
<feature type="domain" description="S1 motif" evidence="9">
    <location>
        <begin position="47"/>
        <end position="110"/>
    </location>
</feature>
<dbReference type="CDD" id="cd04465">
    <property type="entry name" value="S1_RPS1_repeat_ec2_hs2"/>
    <property type="match status" value="1"/>
</dbReference>
<evidence type="ECO:0000256" key="4">
    <source>
        <dbReference type="ARBA" id="ARBA00022980"/>
    </source>
</evidence>
<evidence type="ECO:0000256" key="1">
    <source>
        <dbReference type="ARBA" id="ARBA00006767"/>
    </source>
</evidence>
<evidence type="ECO:0000256" key="6">
    <source>
        <dbReference type="ARBA" id="ARBA00025604"/>
    </source>
</evidence>
<organism evidence="10 11">
    <name type="scientific">Candidatus Scalindua arabica</name>
    <dbReference type="NCBI Taxonomy" id="1127984"/>
    <lineage>
        <taxon>Bacteria</taxon>
        <taxon>Pseudomonadati</taxon>
        <taxon>Planctomycetota</taxon>
        <taxon>Candidatus Brocadiia</taxon>
        <taxon>Candidatus Brocadiales</taxon>
        <taxon>Candidatus Scalinduaceae</taxon>
        <taxon>Candidatus Scalindua</taxon>
    </lineage>
</organism>
<proteinExistence type="inferred from homology"/>
<dbReference type="Pfam" id="PF00575">
    <property type="entry name" value="S1"/>
    <property type="match status" value="6"/>
</dbReference>
<evidence type="ECO:0000256" key="7">
    <source>
        <dbReference type="PIRNR" id="PIRNR002111"/>
    </source>
</evidence>
<keyword evidence="3 7" id="KW-0694">RNA-binding</keyword>
<feature type="region of interest" description="Disordered" evidence="8">
    <location>
        <begin position="546"/>
        <end position="598"/>
    </location>
</feature>
<dbReference type="CDD" id="cd05688">
    <property type="entry name" value="S1_RPS1_repeat_ec3"/>
    <property type="match status" value="2"/>
</dbReference>
<dbReference type="PROSITE" id="PS50126">
    <property type="entry name" value="S1"/>
    <property type="match status" value="6"/>
</dbReference>
<keyword evidence="4 7" id="KW-0689">Ribosomal protein</keyword>
<keyword evidence="5 7" id="KW-0687">Ribonucleoprotein</keyword>
<dbReference type="PROSITE" id="PS50889">
    <property type="entry name" value="S4"/>
    <property type="match status" value="1"/>
</dbReference>
<comment type="similarity">
    <text evidence="1 7">Belongs to the bacterial ribosomal protein bS1 family.</text>
</comment>
<dbReference type="GO" id="GO:0003729">
    <property type="term" value="F:mRNA binding"/>
    <property type="evidence" value="ECO:0007669"/>
    <property type="project" value="TreeGrafter"/>
</dbReference>
<dbReference type="Gene3D" id="2.40.50.140">
    <property type="entry name" value="Nucleic acid-binding proteins"/>
    <property type="match status" value="6"/>
</dbReference>
<evidence type="ECO:0000256" key="5">
    <source>
        <dbReference type="ARBA" id="ARBA00023274"/>
    </source>
</evidence>
<dbReference type="InterPro" id="IPR003029">
    <property type="entry name" value="S1_domain"/>
</dbReference>
<accession>A0A942A5T6</accession>
<dbReference type="InterPro" id="IPR012340">
    <property type="entry name" value="NA-bd_OB-fold"/>
</dbReference>
<dbReference type="FunFam" id="2.40.50.140:FF:000011">
    <property type="entry name" value="30S ribosomal protein S1"/>
    <property type="match status" value="2"/>
</dbReference>
<dbReference type="FunFam" id="2.40.50.140:FF:000103">
    <property type="entry name" value="protein RRP5 homolog"/>
    <property type="match status" value="1"/>
</dbReference>
<evidence type="ECO:0000256" key="3">
    <source>
        <dbReference type="ARBA" id="ARBA00022884"/>
    </source>
</evidence>
<dbReference type="SUPFAM" id="SSF50249">
    <property type="entry name" value="Nucleic acid-binding proteins"/>
    <property type="match status" value="6"/>
</dbReference>
<feature type="domain" description="S1 motif" evidence="9">
    <location>
        <begin position="299"/>
        <end position="369"/>
    </location>
</feature>
<protein>
    <recommendedName>
        <fullName evidence="7">30S ribosomal protein S1</fullName>
    </recommendedName>
</protein>